<protein>
    <recommendedName>
        <fullName evidence="1">ABM domain-containing protein</fullName>
    </recommendedName>
</protein>
<feature type="domain" description="ABM" evidence="1">
    <location>
        <begin position="23"/>
        <end position="73"/>
    </location>
</feature>
<reference evidence="2 3" key="1">
    <citation type="submission" date="2018-11" db="EMBL/GenBank/DDBJ databases">
        <title>Genome sequence and assembly of Colletotrichum spinosum.</title>
        <authorList>
            <person name="Gan P."/>
            <person name="Shirasu K."/>
        </authorList>
    </citation>
    <scope>NUCLEOTIDE SEQUENCE [LARGE SCALE GENOMIC DNA]</scope>
    <source>
        <strain evidence="2 3">CBS 515.97</strain>
    </source>
</reference>
<dbReference type="Proteomes" id="UP000295083">
    <property type="component" value="Unassembled WGS sequence"/>
</dbReference>
<name>A0A4R8PLT9_9PEZI</name>
<proteinExistence type="predicted"/>
<dbReference type="Pfam" id="PF03992">
    <property type="entry name" value="ABM"/>
    <property type="match status" value="1"/>
</dbReference>
<dbReference type="InterPro" id="IPR007138">
    <property type="entry name" value="ABM_dom"/>
</dbReference>
<gene>
    <name evidence="2" type="ORF">C8035_v000241</name>
</gene>
<organism evidence="2 3">
    <name type="scientific">Colletotrichum spinosum</name>
    <dbReference type="NCBI Taxonomy" id="1347390"/>
    <lineage>
        <taxon>Eukaryota</taxon>
        <taxon>Fungi</taxon>
        <taxon>Dikarya</taxon>
        <taxon>Ascomycota</taxon>
        <taxon>Pezizomycotina</taxon>
        <taxon>Sordariomycetes</taxon>
        <taxon>Hypocreomycetidae</taxon>
        <taxon>Glomerellales</taxon>
        <taxon>Glomerellaceae</taxon>
        <taxon>Colletotrichum</taxon>
        <taxon>Colletotrichum orbiculare species complex</taxon>
    </lineage>
</organism>
<evidence type="ECO:0000313" key="2">
    <source>
        <dbReference type="EMBL" id="TDZ12896.1"/>
    </source>
</evidence>
<accession>A0A4R8PLT9</accession>
<keyword evidence="3" id="KW-1185">Reference proteome</keyword>
<comment type="caution">
    <text evidence="2">The sequence shown here is derived from an EMBL/GenBank/DDBJ whole genome shotgun (WGS) entry which is preliminary data.</text>
</comment>
<evidence type="ECO:0000313" key="3">
    <source>
        <dbReference type="Proteomes" id="UP000295083"/>
    </source>
</evidence>
<dbReference type="Gene3D" id="3.30.70.100">
    <property type="match status" value="1"/>
</dbReference>
<dbReference type="InterPro" id="IPR011008">
    <property type="entry name" value="Dimeric_a/b-barrel"/>
</dbReference>
<dbReference type="AlphaFoldDB" id="A0A4R8PLT9"/>
<evidence type="ECO:0000259" key="1">
    <source>
        <dbReference type="Pfam" id="PF03992"/>
    </source>
</evidence>
<dbReference type="EMBL" id="QAPG01010715">
    <property type="protein sequence ID" value="TDZ12896.1"/>
    <property type="molecule type" value="Genomic_DNA"/>
</dbReference>
<sequence length="212" mass="22184">MSAVTEFITLTLRNPSSSPSAITDVLSALKPVPGVISLHTGRQLENPSVQVVVITWASPEAFTSFAASSSYTPWFASLKALAAPSPAPVFYKVPFTPDPAAVLAAPCTEVFVAYGAEPGFVGQTEDFARGLGGAPGPVPGFHGHAYGEVSTPLGFGADGEQQGPAVTLLLGWDSKEAHMEAKGKPGPISDNIHLLRTGRKDISMYHVNLEQV</sequence>
<dbReference type="SUPFAM" id="SSF54909">
    <property type="entry name" value="Dimeric alpha+beta barrel"/>
    <property type="match status" value="1"/>
</dbReference>